<dbReference type="GO" id="GO:0004497">
    <property type="term" value="F:monooxygenase activity"/>
    <property type="evidence" value="ECO:0007669"/>
    <property type="project" value="UniProtKB-KW"/>
</dbReference>
<evidence type="ECO:0000256" key="3">
    <source>
        <dbReference type="ARBA" id="ARBA00022723"/>
    </source>
</evidence>
<gene>
    <name evidence="7" type="ORF">L207DRAFT_429622</name>
</gene>
<dbReference type="InterPro" id="IPR001128">
    <property type="entry name" value="Cyt_P450"/>
</dbReference>
<keyword evidence="4 5" id="KW-0408">Iron</keyword>
<keyword evidence="5 6" id="KW-0349">Heme</keyword>
<comment type="cofactor">
    <cofactor evidence="1 5">
        <name>heme</name>
        <dbReference type="ChEBI" id="CHEBI:30413"/>
    </cofactor>
</comment>
<dbReference type="OrthoDB" id="3945418at2759"/>
<comment type="similarity">
    <text evidence="2 6">Belongs to the cytochrome P450 family.</text>
</comment>
<dbReference type="AlphaFoldDB" id="A0A2J6RLD8"/>
<organism evidence="7 8">
    <name type="scientific">Hyaloscypha variabilis (strain UAMH 11265 / GT02V1 / F)</name>
    <name type="common">Meliniomyces variabilis</name>
    <dbReference type="NCBI Taxonomy" id="1149755"/>
    <lineage>
        <taxon>Eukaryota</taxon>
        <taxon>Fungi</taxon>
        <taxon>Dikarya</taxon>
        <taxon>Ascomycota</taxon>
        <taxon>Pezizomycotina</taxon>
        <taxon>Leotiomycetes</taxon>
        <taxon>Helotiales</taxon>
        <taxon>Hyaloscyphaceae</taxon>
        <taxon>Hyaloscypha</taxon>
        <taxon>Hyaloscypha variabilis</taxon>
    </lineage>
</organism>
<keyword evidence="6" id="KW-0560">Oxidoreductase</keyword>
<reference evidence="7 8" key="1">
    <citation type="submission" date="2016-04" db="EMBL/GenBank/DDBJ databases">
        <title>A degradative enzymes factory behind the ericoid mycorrhizal symbiosis.</title>
        <authorList>
            <consortium name="DOE Joint Genome Institute"/>
            <person name="Martino E."/>
            <person name="Morin E."/>
            <person name="Grelet G."/>
            <person name="Kuo A."/>
            <person name="Kohler A."/>
            <person name="Daghino S."/>
            <person name="Barry K."/>
            <person name="Choi C."/>
            <person name="Cichocki N."/>
            <person name="Clum A."/>
            <person name="Copeland A."/>
            <person name="Hainaut M."/>
            <person name="Haridas S."/>
            <person name="Labutti K."/>
            <person name="Lindquist E."/>
            <person name="Lipzen A."/>
            <person name="Khouja H.-R."/>
            <person name="Murat C."/>
            <person name="Ohm R."/>
            <person name="Olson A."/>
            <person name="Spatafora J."/>
            <person name="Veneault-Fourrey C."/>
            <person name="Henrissat B."/>
            <person name="Grigoriev I."/>
            <person name="Martin F."/>
            <person name="Perotto S."/>
        </authorList>
    </citation>
    <scope>NUCLEOTIDE SEQUENCE [LARGE SCALE GENOMIC DNA]</scope>
    <source>
        <strain evidence="7 8">F</strain>
    </source>
</reference>
<evidence type="ECO:0000256" key="2">
    <source>
        <dbReference type="ARBA" id="ARBA00010617"/>
    </source>
</evidence>
<dbReference type="GO" id="GO:0020037">
    <property type="term" value="F:heme binding"/>
    <property type="evidence" value="ECO:0007669"/>
    <property type="project" value="InterPro"/>
</dbReference>
<dbReference type="InterPro" id="IPR050121">
    <property type="entry name" value="Cytochrome_P450_monoxygenase"/>
</dbReference>
<keyword evidence="3 5" id="KW-0479">Metal-binding</keyword>
<dbReference type="GO" id="GO:0016705">
    <property type="term" value="F:oxidoreductase activity, acting on paired donors, with incorporation or reduction of molecular oxygen"/>
    <property type="evidence" value="ECO:0007669"/>
    <property type="project" value="InterPro"/>
</dbReference>
<accession>A0A2J6RLD8</accession>
<dbReference type="Proteomes" id="UP000235786">
    <property type="component" value="Unassembled WGS sequence"/>
</dbReference>
<dbReference type="PANTHER" id="PTHR24305:SF166">
    <property type="entry name" value="CYTOCHROME P450 12A4, MITOCHONDRIAL-RELATED"/>
    <property type="match status" value="1"/>
</dbReference>
<dbReference type="InterPro" id="IPR017972">
    <property type="entry name" value="Cyt_P450_CS"/>
</dbReference>
<protein>
    <submittedName>
        <fullName evidence="7">Cytochrome P450</fullName>
    </submittedName>
</protein>
<dbReference type="PANTHER" id="PTHR24305">
    <property type="entry name" value="CYTOCHROME P450"/>
    <property type="match status" value="1"/>
</dbReference>
<dbReference type="PROSITE" id="PS00086">
    <property type="entry name" value="CYTOCHROME_P450"/>
    <property type="match status" value="1"/>
</dbReference>
<dbReference type="PRINTS" id="PR00385">
    <property type="entry name" value="P450"/>
</dbReference>
<dbReference type="GO" id="GO:0005506">
    <property type="term" value="F:iron ion binding"/>
    <property type="evidence" value="ECO:0007669"/>
    <property type="project" value="InterPro"/>
</dbReference>
<proteinExistence type="inferred from homology"/>
<evidence type="ECO:0000256" key="5">
    <source>
        <dbReference type="PIRSR" id="PIRSR602401-1"/>
    </source>
</evidence>
<dbReference type="EMBL" id="KZ613947">
    <property type="protein sequence ID" value="PMD39336.1"/>
    <property type="molecule type" value="Genomic_DNA"/>
</dbReference>
<dbReference type="SUPFAM" id="SSF48264">
    <property type="entry name" value="Cytochrome P450"/>
    <property type="match status" value="1"/>
</dbReference>
<evidence type="ECO:0000313" key="7">
    <source>
        <dbReference type="EMBL" id="PMD39336.1"/>
    </source>
</evidence>
<dbReference type="InterPro" id="IPR036396">
    <property type="entry name" value="Cyt_P450_sf"/>
</dbReference>
<keyword evidence="8" id="KW-1185">Reference proteome</keyword>
<name>A0A2J6RLD8_HYAVF</name>
<dbReference type="InterPro" id="IPR002401">
    <property type="entry name" value="Cyt_P450_E_grp-I"/>
</dbReference>
<evidence type="ECO:0000256" key="1">
    <source>
        <dbReference type="ARBA" id="ARBA00001971"/>
    </source>
</evidence>
<dbReference type="PRINTS" id="PR00463">
    <property type="entry name" value="EP450I"/>
</dbReference>
<dbReference type="STRING" id="1149755.A0A2J6RLD8"/>
<feature type="binding site" description="axial binding residue" evidence="5">
    <location>
        <position position="167"/>
    </location>
    <ligand>
        <name>heme</name>
        <dbReference type="ChEBI" id="CHEBI:30413"/>
    </ligand>
    <ligandPart>
        <name>Fe</name>
        <dbReference type="ChEBI" id="CHEBI:18248"/>
    </ligandPart>
</feature>
<keyword evidence="6" id="KW-0503">Monooxygenase</keyword>
<evidence type="ECO:0000256" key="6">
    <source>
        <dbReference type="RuleBase" id="RU000461"/>
    </source>
</evidence>
<evidence type="ECO:0000256" key="4">
    <source>
        <dbReference type="ARBA" id="ARBA00023004"/>
    </source>
</evidence>
<sequence>MTLFELVNAGKPKNVPLLATEAMGYFTVTVHTTNTTIAYMLGYIISHHSVHARLKEELNFLADNTRGKLSYDDLRKSEYLTAVIKESLRMRPVLPGFIPRIAPPSGITYDGISIPAGTMVTTSESSVFRDEQIFTQAYKFKPERWMDPDSKDLDEWFVAFSRGPRNCPGRQ</sequence>
<evidence type="ECO:0000313" key="8">
    <source>
        <dbReference type="Proteomes" id="UP000235786"/>
    </source>
</evidence>
<dbReference type="Pfam" id="PF00067">
    <property type="entry name" value="p450"/>
    <property type="match status" value="1"/>
</dbReference>
<dbReference type="Gene3D" id="1.10.630.10">
    <property type="entry name" value="Cytochrome P450"/>
    <property type="match status" value="1"/>
</dbReference>